<reference evidence="3 4" key="1">
    <citation type="journal article" date="2021" name="ISME Commun">
        <title>Automated analysis of genomic sequences facilitates high-throughput and comprehensive description of bacteria.</title>
        <authorList>
            <person name="Hitch T.C.A."/>
        </authorList>
    </citation>
    <scope>NUCLEOTIDE SEQUENCE [LARGE SCALE GENOMIC DNA]</scope>
    <source>
        <strain evidence="3 4">Sanger_03</strain>
    </source>
</reference>
<feature type="domain" description="Tyr recombinase" evidence="2">
    <location>
        <begin position="1"/>
        <end position="31"/>
    </location>
</feature>
<dbReference type="InterPro" id="IPR002104">
    <property type="entry name" value="Integrase_catalytic"/>
</dbReference>
<dbReference type="InterPro" id="IPR013762">
    <property type="entry name" value="Integrase-like_cat_sf"/>
</dbReference>
<name>A0ABT2RRQ6_9FIRM</name>
<evidence type="ECO:0000313" key="3">
    <source>
        <dbReference type="EMBL" id="MCU6688095.1"/>
    </source>
</evidence>
<evidence type="ECO:0000259" key="2">
    <source>
        <dbReference type="PROSITE" id="PS51898"/>
    </source>
</evidence>
<organism evidence="3 4">
    <name type="scientific">Dorea acetigenes</name>
    <dbReference type="NCBI Taxonomy" id="2981787"/>
    <lineage>
        <taxon>Bacteria</taxon>
        <taxon>Bacillati</taxon>
        <taxon>Bacillota</taxon>
        <taxon>Clostridia</taxon>
        <taxon>Lachnospirales</taxon>
        <taxon>Lachnospiraceae</taxon>
        <taxon>Dorea</taxon>
    </lineage>
</organism>
<dbReference type="EMBL" id="JAOQJU010000035">
    <property type="protein sequence ID" value="MCU6688095.1"/>
    <property type="molecule type" value="Genomic_DNA"/>
</dbReference>
<dbReference type="RefSeq" id="WP_262575975.1">
    <property type="nucleotide sequence ID" value="NZ_JAOQJU010000035.1"/>
</dbReference>
<dbReference type="InterPro" id="IPR011010">
    <property type="entry name" value="DNA_brk_join_enz"/>
</dbReference>
<dbReference type="PROSITE" id="PS51898">
    <property type="entry name" value="TYR_RECOMBINASE"/>
    <property type="match status" value="1"/>
</dbReference>
<sequence length="31" mass="3559">MNQQVVQKLLGHSTLAMTTDLYTHVSEEKKK</sequence>
<evidence type="ECO:0000313" key="4">
    <source>
        <dbReference type="Proteomes" id="UP001652431"/>
    </source>
</evidence>
<keyword evidence="4" id="KW-1185">Reference proteome</keyword>
<dbReference type="SUPFAM" id="SSF56349">
    <property type="entry name" value="DNA breaking-rejoining enzymes"/>
    <property type="match status" value="1"/>
</dbReference>
<protein>
    <recommendedName>
        <fullName evidence="2">Tyr recombinase domain-containing protein</fullName>
    </recommendedName>
</protein>
<proteinExistence type="predicted"/>
<evidence type="ECO:0000256" key="1">
    <source>
        <dbReference type="ARBA" id="ARBA00023172"/>
    </source>
</evidence>
<dbReference type="Gene3D" id="1.10.443.10">
    <property type="entry name" value="Intergrase catalytic core"/>
    <property type="match status" value="1"/>
</dbReference>
<dbReference type="Proteomes" id="UP001652431">
    <property type="component" value="Unassembled WGS sequence"/>
</dbReference>
<accession>A0ABT2RRQ6</accession>
<gene>
    <name evidence="3" type="ORF">OCV99_16470</name>
</gene>
<keyword evidence="1" id="KW-0233">DNA recombination</keyword>
<comment type="caution">
    <text evidence="3">The sequence shown here is derived from an EMBL/GenBank/DDBJ whole genome shotgun (WGS) entry which is preliminary data.</text>
</comment>